<name>A0A080M373_9PROT</name>
<proteinExistence type="predicted"/>
<evidence type="ECO:0000313" key="2">
    <source>
        <dbReference type="Proteomes" id="UP000021315"/>
    </source>
</evidence>
<comment type="caution">
    <text evidence="1">The sequence shown here is derived from an EMBL/GenBank/DDBJ whole genome shotgun (WGS) entry which is preliminary data.</text>
</comment>
<reference evidence="1" key="1">
    <citation type="submission" date="2014-02" db="EMBL/GenBank/DDBJ databases">
        <title>Expanding our view of genomic diversity in Candidatus Accumulibacter clades.</title>
        <authorList>
            <person name="Skennerton C.T."/>
            <person name="Barr J.J."/>
            <person name="Slater F.R."/>
            <person name="Bond P.L."/>
            <person name="Tyson G.W."/>
        </authorList>
    </citation>
    <scope>NUCLEOTIDE SEQUENCE [LARGE SCALE GENOMIC DNA]</scope>
</reference>
<dbReference type="STRING" id="1453999.AW06_003229"/>
<sequence length="268" mass="28671">MPNFHPISIDRYANKGWRRVAGYSFAAHETIVPLTAGEFPRALLSLPIAFVEQNEAFIPVAVLGVATGRNLFVAPDGRWVGKYVPAVIRSYPFGLANTNKGQQVLCIDEDSGLIGDSGEGEPFFDDAGGPSPVIQEVLNFLTQIENSRQLTVNACAVLKKHELIKAWPITVKTQAGDQPVGGLFQIDEPVLNQLSAEALREVAQAGALVIAYCQLLSMQQLPVLGELAEAHASAASHAAAHAPASAAGQELTLDYLNKNETLSFSGLR</sequence>
<keyword evidence="2" id="KW-1185">Reference proteome</keyword>
<evidence type="ECO:0000313" key="1">
    <source>
        <dbReference type="EMBL" id="KFB75688.1"/>
    </source>
</evidence>
<protein>
    <submittedName>
        <fullName evidence="1">SapC</fullName>
    </submittedName>
</protein>
<dbReference type="AlphaFoldDB" id="A0A080M373"/>
<dbReference type="InterPro" id="IPR010836">
    <property type="entry name" value="SapC"/>
</dbReference>
<gene>
    <name evidence="1" type="ORF">AW06_003229</name>
</gene>
<dbReference type="EMBL" id="JDST02000077">
    <property type="protein sequence ID" value="KFB75688.1"/>
    <property type="molecule type" value="Genomic_DNA"/>
</dbReference>
<accession>A0A080M373</accession>
<dbReference type="Pfam" id="PF07277">
    <property type="entry name" value="SapC"/>
    <property type="match status" value="1"/>
</dbReference>
<dbReference type="Proteomes" id="UP000021315">
    <property type="component" value="Unassembled WGS sequence"/>
</dbReference>
<organism evidence="1 2">
    <name type="scientific">Candidatus Accumulibacter cognatus</name>
    <dbReference type="NCBI Taxonomy" id="2954383"/>
    <lineage>
        <taxon>Bacteria</taxon>
        <taxon>Pseudomonadati</taxon>
        <taxon>Pseudomonadota</taxon>
        <taxon>Betaproteobacteria</taxon>
        <taxon>Candidatus Accumulibacter</taxon>
    </lineage>
</organism>